<dbReference type="GO" id="GO:0016746">
    <property type="term" value="F:acyltransferase activity"/>
    <property type="evidence" value="ECO:0007669"/>
    <property type="project" value="UniProtKB-KW"/>
</dbReference>
<dbReference type="EMBL" id="JAQIZT010000007">
    <property type="protein sequence ID" value="KAJ6991575.1"/>
    <property type="molecule type" value="Genomic_DNA"/>
</dbReference>
<dbReference type="AlphaFoldDB" id="A0AAD6VXM9"/>
<comment type="similarity">
    <text evidence="1">Belongs to the plant acyltransferase family.</text>
</comment>
<organism evidence="4 5">
    <name type="scientific">Populus alba x Populus x berolinensis</name>
    <dbReference type="NCBI Taxonomy" id="444605"/>
    <lineage>
        <taxon>Eukaryota</taxon>
        <taxon>Viridiplantae</taxon>
        <taxon>Streptophyta</taxon>
        <taxon>Embryophyta</taxon>
        <taxon>Tracheophyta</taxon>
        <taxon>Spermatophyta</taxon>
        <taxon>Magnoliopsida</taxon>
        <taxon>eudicotyledons</taxon>
        <taxon>Gunneridae</taxon>
        <taxon>Pentapetalae</taxon>
        <taxon>rosids</taxon>
        <taxon>fabids</taxon>
        <taxon>Malpighiales</taxon>
        <taxon>Salicaceae</taxon>
        <taxon>Saliceae</taxon>
        <taxon>Populus</taxon>
    </lineage>
</organism>
<evidence type="ECO:0000256" key="3">
    <source>
        <dbReference type="ARBA" id="ARBA00023315"/>
    </source>
</evidence>
<dbReference type="PANTHER" id="PTHR31623">
    <property type="entry name" value="F21J9.9"/>
    <property type="match status" value="1"/>
</dbReference>
<reference evidence="4" key="1">
    <citation type="journal article" date="2023" name="Mol. Ecol. Resour.">
        <title>Chromosome-level genome assembly of a triploid poplar Populus alba 'Berolinensis'.</title>
        <authorList>
            <person name="Chen S."/>
            <person name="Yu Y."/>
            <person name="Wang X."/>
            <person name="Wang S."/>
            <person name="Zhang T."/>
            <person name="Zhou Y."/>
            <person name="He R."/>
            <person name="Meng N."/>
            <person name="Wang Y."/>
            <person name="Liu W."/>
            <person name="Liu Z."/>
            <person name="Liu J."/>
            <person name="Guo Q."/>
            <person name="Huang H."/>
            <person name="Sederoff R.R."/>
            <person name="Wang G."/>
            <person name="Qu G."/>
            <person name="Chen S."/>
        </authorList>
    </citation>
    <scope>NUCLEOTIDE SEQUENCE</scope>
    <source>
        <strain evidence="4">SC-2020</strain>
    </source>
</reference>
<name>A0AAD6VXM9_9ROSI</name>
<keyword evidence="5" id="KW-1185">Reference proteome</keyword>
<dbReference type="Pfam" id="PF02458">
    <property type="entry name" value="Transferase"/>
    <property type="match status" value="1"/>
</dbReference>
<dbReference type="Gene3D" id="3.30.559.10">
    <property type="entry name" value="Chloramphenicol acetyltransferase-like domain"/>
    <property type="match status" value="1"/>
</dbReference>
<dbReference type="PANTHER" id="PTHR31623:SF17">
    <property type="entry name" value="F21J9.9"/>
    <property type="match status" value="1"/>
</dbReference>
<sequence length="140" mass="16109">MACFISTTILQNPGKYVSNRRQQSYYITKCTKITRQNIKKTTFIKNQELLQKSPLSQIAPSLNVPRIFFYPAEADQEHGHVNINEERSKQLPQSLSEVLTLFYPLAGRHIKDDASIHCNDKGAEYLEVHVNRASLSFLRE</sequence>
<dbReference type="InterPro" id="IPR023213">
    <property type="entry name" value="CAT-like_dom_sf"/>
</dbReference>
<evidence type="ECO:0000313" key="4">
    <source>
        <dbReference type="EMBL" id="KAJ6991575.1"/>
    </source>
</evidence>
<protein>
    <submittedName>
        <fullName evidence="4">Uncharacterized protein</fullName>
    </submittedName>
</protein>
<accession>A0AAD6VXM9</accession>
<evidence type="ECO:0000256" key="1">
    <source>
        <dbReference type="ARBA" id="ARBA00009861"/>
    </source>
</evidence>
<comment type="caution">
    <text evidence="4">The sequence shown here is derived from an EMBL/GenBank/DDBJ whole genome shotgun (WGS) entry which is preliminary data.</text>
</comment>
<dbReference type="Proteomes" id="UP001164929">
    <property type="component" value="Chromosome 7"/>
</dbReference>
<proteinExistence type="inferred from homology"/>
<gene>
    <name evidence="4" type="ORF">NC653_019675</name>
</gene>
<keyword evidence="3" id="KW-0012">Acyltransferase</keyword>
<evidence type="ECO:0000313" key="5">
    <source>
        <dbReference type="Proteomes" id="UP001164929"/>
    </source>
</evidence>
<evidence type="ECO:0000256" key="2">
    <source>
        <dbReference type="ARBA" id="ARBA00022679"/>
    </source>
</evidence>
<keyword evidence="2" id="KW-0808">Transferase</keyword>